<dbReference type="EMBL" id="KB822697">
    <property type="protein sequence ID" value="ETI28542.1"/>
    <property type="molecule type" value="Genomic_DNA"/>
</dbReference>
<accession>V9DRG4</accession>
<dbReference type="RefSeq" id="XP_008722616.1">
    <property type="nucleotide sequence ID" value="XM_008724394.1"/>
</dbReference>
<evidence type="ECO:0000259" key="1">
    <source>
        <dbReference type="Pfam" id="PF09994"/>
    </source>
</evidence>
<protein>
    <recommendedName>
        <fullName evidence="1">T6SS Phospholipase effector Tle1-like catalytic domain-containing protein</fullName>
    </recommendedName>
</protein>
<dbReference type="VEuPathDB" id="FungiDB:G647_00992"/>
<dbReference type="AlphaFoldDB" id="V9DRG4"/>
<dbReference type="HOGENOM" id="CLU_1906514_0_0_1"/>
<reference evidence="2 3" key="1">
    <citation type="submission" date="2013-03" db="EMBL/GenBank/DDBJ databases">
        <title>The Genome Sequence of Cladophialophora carrionii CBS 160.54.</title>
        <authorList>
            <consortium name="The Broad Institute Genomics Platform"/>
            <person name="Cuomo C."/>
            <person name="de Hoog S."/>
            <person name="Gorbushina A."/>
            <person name="Walker B."/>
            <person name="Young S.K."/>
            <person name="Zeng Q."/>
            <person name="Gargeya S."/>
            <person name="Fitzgerald M."/>
            <person name="Haas B."/>
            <person name="Abouelleil A."/>
            <person name="Allen A.W."/>
            <person name="Alvarado L."/>
            <person name="Arachchi H.M."/>
            <person name="Berlin A.M."/>
            <person name="Chapman S.B."/>
            <person name="Gainer-Dewar J."/>
            <person name="Goldberg J."/>
            <person name="Griggs A."/>
            <person name="Gujja S."/>
            <person name="Hansen M."/>
            <person name="Howarth C."/>
            <person name="Imamovic A."/>
            <person name="Ireland A."/>
            <person name="Larimer J."/>
            <person name="McCowan C."/>
            <person name="Murphy C."/>
            <person name="Pearson M."/>
            <person name="Poon T.W."/>
            <person name="Priest M."/>
            <person name="Roberts A."/>
            <person name="Saif S."/>
            <person name="Shea T."/>
            <person name="Sisk P."/>
            <person name="Sykes S."/>
            <person name="Wortman J."/>
            <person name="Nusbaum C."/>
            <person name="Birren B."/>
        </authorList>
    </citation>
    <scope>NUCLEOTIDE SEQUENCE [LARGE SCALE GENOMIC DNA]</scope>
    <source>
        <strain evidence="2 3">CBS 160.54</strain>
    </source>
</reference>
<evidence type="ECO:0000313" key="3">
    <source>
        <dbReference type="Proteomes" id="UP000030678"/>
    </source>
</evidence>
<feature type="domain" description="T6SS Phospholipase effector Tle1-like catalytic" evidence="1">
    <location>
        <begin position="71"/>
        <end position="126"/>
    </location>
</feature>
<proteinExistence type="predicted"/>
<evidence type="ECO:0000313" key="2">
    <source>
        <dbReference type="EMBL" id="ETI28542.1"/>
    </source>
</evidence>
<dbReference type="InterPro" id="IPR018712">
    <property type="entry name" value="Tle1-like_cat"/>
</dbReference>
<dbReference type="Proteomes" id="UP000030678">
    <property type="component" value="Unassembled WGS sequence"/>
</dbReference>
<dbReference type="Pfam" id="PF09994">
    <property type="entry name" value="T6SS_Tle1-like_cat"/>
    <property type="match status" value="1"/>
</dbReference>
<name>V9DRG4_9EURO</name>
<sequence length="133" mass="14736">MAANANLQLQAQPARTVLTNLEEQVLRGFLDQSNSLVHRIAGIHDERNWGEREEHVTAKFFRAINEEGGKKRLFVCCNGTWKNASGTAKLLTNVARFARAVDRYGIHTEFSASAITQVIYYSGGVRDTVRAGG</sequence>
<dbReference type="GeneID" id="19979485"/>
<organism evidence="2 3">
    <name type="scientific">Cladophialophora carrionii CBS 160.54</name>
    <dbReference type="NCBI Taxonomy" id="1279043"/>
    <lineage>
        <taxon>Eukaryota</taxon>
        <taxon>Fungi</taxon>
        <taxon>Dikarya</taxon>
        <taxon>Ascomycota</taxon>
        <taxon>Pezizomycotina</taxon>
        <taxon>Eurotiomycetes</taxon>
        <taxon>Chaetothyriomycetidae</taxon>
        <taxon>Chaetothyriales</taxon>
        <taxon>Herpotrichiellaceae</taxon>
        <taxon>Cladophialophora</taxon>
    </lineage>
</organism>
<gene>
    <name evidence="2" type="ORF">G647_00992</name>
</gene>